<feature type="region of interest" description="Disordered" evidence="1">
    <location>
        <begin position="1"/>
        <end position="28"/>
    </location>
</feature>
<organism evidence="2 3">
    <name type="scientific">Macrostomum lignano</name>
    <dbReference type="NCBI Taxonomy" id="282301"/>
    <lineage>
        <taxon>Eukaryota</taxon>
        <taxon>Metazoa</taxon>
        <taxon>Spiralia</taxon>
        <taxon>Lophotrochozoa</taxon>
        <taxon>Platyhelminthes</taxon>
        <taxon>Rhabditophora</taxon>
        <taxon>Macrostomorpha</taxon>
        <taxon>Macrostomida</taxon>
        <taxon>Macrostomidae</taxon>
        <taxon>Macrostomum</taxon>
    </lineage>
</organism>
<reference evidence="3" key="1">
    <citation type="submission" date="2016-11" db="UniProtKB">
        <authorList>
            <consortium name="WormBaseParasite"/>
        </authorList>
    </citation>
    <scope>IDENTIFICATION</scope>
</reference>
<accession>A0A1I8HA28</accession>
<dbReference type="WBParaSite" id="maker-uti_cns_0004967-snap-gene-0.5-mRNA-1">
    <property type="protein sequence ID" value="maker-uti_cns_0004967-snap-gene-0.5-mRNA-1"/>
    <property type="gene ID" value="maker-uti_cns_0004967-snap-gene-0.5"/>
</dbReference>
<name>A0A1I8HA28_9PLAT</name>
<protein>
    <submittedName>
        <fullName evidence="3">REJ domain-containing protein</fullName>
    </submittedName>
</protein>
<proteinExistence type="predicted"/>
<feature type="compositionally biased region" description="Low complexity" evidence="1">
    <location>
        <begin position="1"/>
        <end position="21"/>
    </location>
</feature>
<evidence type="ECO:0000313" key="3">
    <source>
        <dbReference type="WBParaSite" id="maker-uti_cns_0004967-snap-gene-0.5-mRNA-1"/>
    </source>
</evidence>
<evidence type="ECO:0000256" key="1">
    <source>
        <dbReference type="SAM" id="MobiDB-lite"/>
    </source>
</evidence>
<dbReference type="Proteomes" id="UP000095280">
    <property type="component" value="Unplaced"/>
</dbReference>
<keyword evidence="2" id="KW-1185">Reference proteome</keyword>
<dbReference type="AlphaFoldDB" id="A0A1I8HA28"/>
<evidence type="ECO:0000313" key="2">
    <source>
        <dbReference type="Proteomes" id="UP000095280"/>
    </source>
</evidence>
<sequence length="28" mass="2934">MLHHSISLSSSSSSSRCPSKSRITTSVA</sequence>